<dbReference type="PROSITE" id="PS50405">
    <property type="entry name" value="GST_CTER"/>
    <property type="match status" value="1"/>
</dbReference>
<evidence type="ECO:0000256" key="5">
    <source>
        <dbReference type="ARBA" id="ARBA00047960"/>
    </source>
</evidence>
<dbReference type="Pfam" id="PF14497">
    <property type="entry name" value="GST_C_3"/>
    <property type="match status" value="1"/>
</dbReference>
<comment type="caution">
    <text evidence="9">The sequence shown here is derived from an EMBL/GenBank/DDBJ whole genome shotgun (WGS) entry which is preliminary data.</text>
</comment>
<dbReference type="InterPro" id="IPR004045">
    <property type="entry name" value="Glutathione_S-Trfase_N"/>
</dbReference>
<evidence type="ECO:0000313" key="10">
    <source>
        <dbReference type="Proteomes" id="UP000225706"/>
    </source>
</evidence>
<evidence type="ECO:0000259" key="7">
    <source>
        <dbReference type="PROSITE" id="PS50404"/>
    </source>
</evidence>
<dbReference type="Proteomes" id="UP000225706">
    <property type="component" value="Unassembled WGS sequence"/>
</dbReference>
<dbReference type="Pfam" id="PF02798">
    <property type="entry name" value="GST_N"/>
    <property type="match status" value="1"/>
</dbReference>
<keyword evidence="4 9" id="KW-0808">Transferase</keyword>
<dbReference type="InterPro" id="IPR004046">
    <property type="entry name" value="GST_C"/>
</dbReference>
<sequence>MAPILGYWDIRGLAEPIRLLLNYTETEFKDERYELGDAPEYNAKAWTSVKYTLGLPFPNLPYYIDGDTKISQSNAILRHIARKHDLCGTCEEEKVMVDVAENQLMDFRKKFTGLCYNQDFEKLKDNYLNDVKPIIEQFAKFLGEKKFVAGDKITFVDFILYEIMDEHQIFDSTLLEPHENLKDFLKRIEELPTIAAYLKSDRFKARPINNKMAKFK</sequence>
<dbReference type="PROSITE" id="PS50404">
    <property type="entry name" value="GST_NTER"/>
    <property type="match status" value="1"/>
</dbReference>
<comment type="catalytic activity">
    <reaction evidence="5">
        <text>RX + glutathione = an S-substituted glutathione + a halide anion + H(+)</text>
        <dbReference type="Rhea" id="RHEA:16437"/>
        <dbReference type="ChEBI" id="CHEBI:15378"/>
        <dbReference type="ChEBI" id="CHEBI:16042"/>
        <dbReference type="ChEBI" id="CHEBI:17792"/>
        <dbReference type="ChEBI" id="CHEBI:57925"/>
        <dbReference type="ChEBI" id="CHEBI:90779"/>
        <dbReference type="EC" id="2.5.1.18"/>
    </reaction>
</comment>
<dbReference type="SUPFAM" id="SSF47616">
    <property type="entry name" value="GST C-terminal domain-like"/>
    <property type="match status" value="1"/>
</dbReference>
<feature type="domain" description="GST N-terminal" evidence="7">
    <location>
        <begin position="1"/>
        <end position="88"/>
    </location>
</feature>
<dbReference type="InterPro" id="IPR040079">
    <property type="entry name" value="Glutathione_S-Trfase"/>
</dbReference>
<dbReference type="SFLD" id="SFLDS00019">
    <property type="entry name" value="Glutathione_Transferase_(cytos"/>
    <property type="match status" value="1"/>
</dbReference>
<evidence type="ECO:0000256" key="2">
    <source>
        <dbReference type="ARBA" id="ARBA00005861"/>
    </source>
</evidence>
<dbReference type="SFLD" id="SFLDG00363">
    <property type="entry name" value="AMPS_(cytGST):_Alpha-__Mu-__Pi"/>
    <property type="match status" value="1"/>
</dbReference>
<dbReference type="SFLD" id="SFLDG01205">
    <property type="entry name" value="AMPS.1"/>
    <property type="match status" value="1"/>
</dbReference>
<dbReference type="SUPFAM" id="SSF52833">
    <property type="entry name" value="Thioredoxin-like"/>
    <property type="match status" value="1"/>
</dbReference>
<keyword evidence="10" id="KW-1185">Reference proteome</keyword>
<dbReference type="OrthoDB" id="4951845at2759"/>
<dbReference type="PRINTS" id="PR01267">
    <property type="entry name" value="GSTRNSFRASEM"/>
</dbReference>
<dbReference type="Gene3D" id="1.20.1050.10">
    <property type="match status" value="1"/>
</dbReference>
<dbReference type="GO" id="GO:0006749">
    <property type="term" value="P:glutathione metabolic process"/>
    <property type="evidence" value="ECO:0007669"/>
    <property type="project" value="TreeGrafter"/>
</dbReference>
<dbReference type="EC" id="2.5.1.18" evidence="3"/>
<evidence type="ECO:0000256" key="6">
    <source>
        <dbReference type="ARBA" id="ARBA00081375"/>
    </source>
</evidence>
<reference evidence="10" key="1">
    <citation type="journal article" date="2017" name="bioRxiv">
        <title>Comparative analysis of the genomes of Stylophora pistillata and Acropora digitifera provides evidence for extensive differences between species of corals.</title>
        <authorList>
            <person name="Voolstra C.R."/>
            <person name="Li Y."/>
            <person name="Liew Y.J."/>
            <person name="Baumgarten S."/>
            <person name="Zoccola D."/>
            <person name="Flot J.-F."/>
            <person name="Tambutte S."/>
            <person name="Allemand D."/>
            <person name="Aranda M."/>
        </authorList>
    </citation>
    <scope>NUCLEOTIDE SEQUENCE [LARGE SCALE GENOMIC DNA]</scope>
</reference>
<dbReference type="FunFam" id="3.40.30.10:FF:000019">
    <property type="entry name" value="Glutathione S-transferase Mu"/>
    <property type="match status" value="1"/>
</dbReference>
<dbReference type="Gene3D" id="3.40.30.10">
    <property type="entry name" value="Glutaredoxin"/>
    <property type="match status" value="1"/>
</dbReference>
<accession>A0A2B4SHD3</accession>
<dbReference type="FunFam" id="1.20.1050.10:FF:000003">
    <property type="entry name" value="Glutathione S-transferase 2"/>
    <property type="match status" value="1"/>
</dbReference>
<organism evidence="9 10">
    <name type="scientific">Stylophora pistillata</name>
    <name type="common">Smooth cauliflower coral</name>
    <dbReference type="NCBI Taxonomy" id="50429"/>
    <lineage>
        <taxon>Eukaryota</taxon>
        <taxon>Metazoa</taxon>
        <taxon>Cnidaria</taxon>
        <taxon>Anthozoa</taxon>
        <taxon>Hexacorallia</taxon>
        <taxon>Scleractinia</taxon>
        <taxon>Astrocoeniina</taxon>
        <taxon>Pocilloporidae</taxon>
        <taxon>Stylophora</taxon>
    </lineage>
</organism>
<dbReference type="PANTHER" id="PTHR11571:SF222">
    <property type="entry name" value="GLUTATHIONE TRANSFERASE"/>
    <property type="match status" value="1"/>
</dbReference>
<dbReference type="PANTHER" id="PTHR11571">
    <property type="entry name" value="GLUTATHIONE S-TRANSFERASE"/>
    <property type="match status" value="1"/>
</dbReference>
<dbReference type="InterPro" id="IPR036249">
    <property type="entry name" value="Thioredoxin-like_sf"/>
</dbReference>
<evidence type="ECO:0000256" key="3">
    <source>
        <dbReference type="ARBA" id="ARBA00012452"/>
    </source>
</evidence>
<comment type="similarity">
    <text evidence="2">Belongs to the GST superfamily. Mu family.</text>
</comment>
<comment type="function">
    <text evidence="1">Conjugation of reduced glutathione to a wide number of exogenous and endogenous hydrophobic electrophiles.</text>
</comment>
<dbReference type="InterPro" id="IPR036282">
    <property type="entry name" value="Glutathione-S-Trfase_C_sf"/>
</dbReference>
<dbReference type="CDD" id="cd03075">
    <property type="entry name" value="GST_N_Mu"/>
    <property type="match status" value="1"/>
</dbReference>
<evidence type="ECO:0000256" key="4">
    <source>
        <dbReference type="ARBA" id="ARBA00022679"/>
    </source>
</evidence>
<feature type="domain" description="GST C-terminal" evidence="8">
    <location>
        <begin position="90"/>
        <end position="208"/>
    </location>
</feature>
<protein>
    <recommendedName>
        <fullName evidence="3">glutathione transferase</fullName>
        <ecNumber evidence="3">2.5.1.18</ecNumber>
    </recommendedName>
    <alternativeName>
        <fullName evidence="6">GST class-mu</fullName>
    </alternativeName>
</protein>
<evidence type="ECO:0000259" key="8">
    <source>
        <dbReference type="PROSITE" id="PS50405"/>
    </source>
</evidence>
<dbReference type="InterPro" id="IPR003081">
    <property type="entry name" value="GST_mu"/>
</dbReference>
<name>A0A2B4SHD3_STYPI</name>
<dbReference type="STRING" id="50429.A0A2B4SHD3"/>
<dbReference type="EMBL" id="LSMT01000068">
    <property type="protein sequence ID" value="PFX29291.1"/>
    <property type="molecule type" value="Genomic_DNA"/>
</dbReference>
<dbReference type="InterPro" id="IPR010987">
    <property type="entry name" value="Glutathione-S-Trfase_C-like"/>
</dbReference>
<dbReference type="GO" id="GO:0004364">
    <property type="term" value="F:glutathione transferase activity"/>
    <property type="evidence" value="ECO:0007669"/>
    <property type="project" value="UniProtKB-EC"/>
</dbReference>
<evidence type="ECO:0000313" key="9">
    <source>
        <dbReference type="EMBL" id="PFX29291.1"/>
    </source>
</evidence>
<evidence type="ECO:0000256" key="1">
    <source>
        <dbReference type="ARBA" id="ARBA00003701"/>
    </source>
</evidence>
<gene>
    <name evidence="9" type="primary">GSTM3</name>
    <name evidence="9" type="ORF">AWC38_SpisGene5971</name>
</gene>
<dbReference type="InterPro" id="IPR050213">
    <property type="entry name" value="GST_superfamily"/>
</dbReference>
<dbReference type="AlphaFoldDB" id="A0A2B4SHD3"/>
<dbReference type="GO" id="GO:0042802">
    <property type="term" value="F:identical protein binding"/>
    <property type="evidence" value="ECO:0007669"/>
    <property type="project" value="UniProtKB-ARBA"/>
</dbReference>
<proteinExistence type="inferred from homology"/>